<reference evidence="2 3" key="1">
    <citation type="submission" date="2018-09" db="EMBL/GenBank/DDBJ databases">
        <authorList>
            <person name="Wang X."/>
            <person name="Du Z."/>
        </authorList>
    </citation>
    <scope>NUCLEOTIDE SEQUENCE [LARGE SCALE GENOMIC DNA]</scope>
    <source>
        <strain evidence="2 3">N3</strain>
    </source>
</reference>
<accession>A0A418PNA2</accession>
<feature type="transmembrane region" description="Helical" evidence="1">
    <location>
        <begin position="101"/>
        <end position="123"/>
    </location>
</feature>
<comment type="caution">
    <text evidence="2">The sequence shown here is derived from an EMBL/GenBank/DDBJ whole genome shotgun (WGS) entry which is preliminary data.</text>
</comment>
<dbReference type="Proteomes" id="UP000283522">
    <property type="component" value="Unassembled WGS sequence"/>
</dbReference>
<dbReference type="EMBL" id="QXML01000009">
    <property type="protein sequence ID" value="RIW13365.1"/>
    <property type="molecule type" value="Genomic_DNA"/>
</dbReference>
<feature type="transmembrane region" description="Helical" evidence="1">
    <location>
        <begin position="264"/>
        <end position="283"/>
    </location>
</feature>
<keyword evidence="1" id="KW-0472">Membrane</keyword>
<keyword evidence="1" id="KW-1133">Transmembrane helix</keyword>
<evidence type="ECO:0000256" key="1">
    <source>
        <dbReference type="SAM" id="Phobius"/>
    </source>
</evidence>
<feature type="transmembrane region" description="Helical" evidence="1">
    <location>
        <begin position="152"/>
        <end position="167"/>
    </location>
</feature>
<sequence length="289" mass="31873">MFSFSGKMISKSRTPTSLILILLLGIIWLSLMGSITMAYFSVASVFAITNWVGLVLGLSLIFWNQKGKLFDRVNPLLFLVVGFLLLGLTLVEDSFSGVNRWINVLGFQLNIGLAFGPMILIAIEKLKRPLISFFTVGFVLLIFLFQPDASQVTAFGGASLMVLHAQAKHKSLVLLFVGLSLAASAYSWIYLDELAPVDYVEGILGMAYSLHPLWMGLALVSLIFVPLPFFLVPRRDLPVLSYAIGVYFLILLVSASFGNFPVLIMGYGISPILGYFSALAWLTEKRNDE</sequence>
<organism evidence="2 3">
    <name type="scientific">Algoriphagus lacus</name>
    <dbReference type="NCBI Taxonomy" id="2056311"/>
    <lineage>
        <taxon>Bacteria</taxon>
        <taxon>Pseudomonadati</taxon>
        <taxon>Bacteroidota</taxon>
        <taxon>Cytophagia</taxon>
        <taxon>Cytophagales</taxon>
        <taxon>Cyclobacteriaceae</taxon>
        <taxon>Algoriphagus</taxon>
    </lineage>
</organism>
<evidence type="ECO:0000313" key="2">
    <source>
        <dbReference type="EMBL" id="RIW13365.1"/>
    </source>
</evidence>
<feature type="transmembrane region" description="Helical" evidence="1">
    <location>
        <begin position="75"/>
        <end position="95"/>
    </location>
</feature>
<evidence type="ECO:0000313" key="3">
    <source>
        <dbReference type="Proteomes" id="UP000283522"/>
    </source>
</evidence>
<name>A0A418PNA2_9BACT</name>
<feature type="transmembrane region" description="Helical" evidence="1">
    <location>
        <begin position="43"/>
        <end position="63"/>
    </location>
</feature>
<proteinExistence type="predicted"/>
<protein>
    <recommendedName>
        <fullName evidence="4">Cell cycle protein</fullName>
    </recommendedName>
</protein>
<dbReference type="AlphaFoldDB" id="A0A418PNA2"/>
<feature type="transmembrane region" description="Helical" evidence="1">
    <location>
        <begin position="172"/>
        <end position="191"/>
    </location>
</feature>
<feature type="transmembrane region" description="Helical" evidence="1">
    <location>
        <begin position="239"/>
        <end position="258"/>
    </location>
</feature>
<evidence type="ECO:0008006" key="4">
    <source>
        <dbReference type="Google" id="ProtNLM"/>
    </source>
</evidence>
<feature type="transmembrane region" description="Helical" evidence="1">
    <location>
        <begin position="130"/>
        <end position="146"/>
    </location>
</feature>
<keyword evidence="1" id="KW-0812">Transmembrane</keyword>
<feature type="transmembrane region" description="Helical" evidence="1">
    <location>
        <begin position="211"/>
        <end position="232"/>
    </location>
</feature>
<keyword evidence="3" id="KW-1185">Reference proteome</keyword>
<gene>
    <name evidence="2" type="ORF">D0X99_16455</name>
</gene>
<dbReference type="RefSeq" id="WP_119478951.1">
    <property type="nucleotide sequence ID" value="NZ_QXML01000009.1"/>
</dbReference>
<dbReference type="OrthoDB" id="5520726at2"/>